<feature type="domain" description="Probable double zinc ribbon" evidence="1">
    <location>
        <begin position="98"/>
        <end position="204"/>
    </location>
</feature>
<keyword evidence="3" id="KW-1185">Reference proteome</keyword>
<protein>
    <recommendedName>
        <fullName evidence="1">Probable double zinc ribbon domain-containing protein</fullName>
    </recommendedName>
</protein>
<evidence type="ECO:0000259" key="1">
    <source>
        <dbReference type="Pfam" id="PF26652"/>
    </source>
</evidence>
<organism evidence="2 3">
    <name type="scientific">Massarina eburnea CBS 473.64</name>
    <dbReference type="NCBI Taxonomy" id="1395130"/>
    <lineage>
        <taxon>Eukaryota</taxon>
        <taxon>Fungi</taxon>
        <taxon>Dikarya</taxon>
        <taxon>Ascomycota</taxon>
        <taxon>Pezizomycotina</taxon>
        <taxon>Dothideomycetes</taxon>
        <taxon>Pleosporomycetidae</taxon>
        <taxon>Pleosporales</taxon>
        <taxon>Massarineae</taxon>
        <taxon>Massarinaceae</taxon>
        <taxon>Massarina</taxon>
    </lineage>
</organism>
<evidence type="ECO:0000313" key="2">
    <source>
        <dbReference type="EMBL" id="KAF2645979.1"/>
    </source>
</evidence>
<name>A0A6A6SDX7_9PLEO</name>
<reference evidence="2" key="1">
    <citation type="journal article" date="2020" name="Stud. Mycol.">
        <title>101 Dothideomycetes genomes: a test case for predicting lifestyles and emergence of pathogens.</title>
        <authorList>
            <person name="Haridas S."/>
            <person name="Albert R."/>
            <person name="Binder M."/>
            <person name="Bloem J."/>
            <person name="Labutti K."/>
            <person name="Salamov A."/>
            <person name="Andreopoulos B."/>
            <person name="Baker S."/>
            <person name="Barry K."/>
            <person name="Bills G."/>
            <person name="Bluhm B."/>
            <person name="Cannon C."/>
            <person name="Castanera R."/>
            <person name="Culley D."/>
            <person name="Daum C."/>
            <person name="Ezra D."/>
            <person name="Gonzalez J."/>
            <person name="Henrissat B."/>
            <person name="Kuo A."/>
            <person name="Liang C."/>
            <person name="Lipzen A."/>
            <person name="Lutzoni F."/>
            <person name="Magnuson J."/>
            <person name="Mondo S."/>
            <person name="Nolan M."/>
            <person name="Ohm R."/>
            <person name="Pangilinan J."/>
            <person name="Park H.-J."/>
            <person name="Ramirez L."/>
            <person name="Alfaro M."/>
            <person name="Sun H."/>
            <person name="Tritt A."/>
            <person name="Yoshinaga Y."/>
            <person name="Zwiers L.-H."/>
            <person name="Turgeon B."/>
            <person name="Goodwin S."/>
            <person name="Spatafora J."/>
            <person name="Crous P."/>
            <person name="Grigoriev I."/>
        </authorList>
    </citation>
    <scope>NUCLEOTIDE SEQUENCE</scope>
    <source>
        <strain evidence="2">CBS 473.64</strain>
    </source>
</reference>
<dbReference type="Proteomes" id="UP000799753">
    <property type="component" value="Unassembled WGS sequence"/>
</dbReference>
<dbReference type="InterPro" id="IPR058253">
    <property type="entry name" value="Zn_ribbon_double"/>
</dbReference>
<proteinExistence type="predicted"/>
<gene>
    <name evidence="2" type="ORF">P280DRAFT_476430</name>
</gene>
<evidence type="ECO:0000313" key="3">
    <source>
        <dbReference type="Proteomes" id="UP000799753"/>
    </source>
</evidence>
<sequence length="267" mass="30546">MILRVPKSLQERVIPYYNAFGEQSKLTGQKARQTYTKAKQQTRPARTQIRSIYNELKQLAKEVPSLIKERLGDLLHQTPAGPILPPLHRTDPSDPIDGWFKCAECGDETSLMYRRGPYPFNPMQCMNQSCGTSRYGNTIISDRTEFSPVVRPYPSIHNPFDVPLIPEALLKANQVPYFIVCPRCGLPHRAKATKKSRDKLAEDKNRHVSSVDVGHVKRCSNCSLLKEDEIHGTWVGRERVAWLLFSIRFDRVYQMADANFDGYLARI</sequence>
<dbReference type="OrthoDB" id="3793432at2759"/>
<dbReference type="EMBL" id="MU006777">
    <property type="protein sequence ID" value="KAF2645979.1"/>
    <property type="molecule type" value="Genomic_DNA"/>
</dbReference>
<dbReference type="AlphaFoldDB" id="A0A6A6SDX7"/>
<accession>A0A6A6SDX7</accession>
<dbReference type="Pfam" id="PF26652">
    <property type="entry name" value="Zn_ribbon_double"/>
    <property type="match status" value="1"/>
</dbReference>